<evidence type="ECO:0000313" key="6">
    <source>
        <dbReference type="Proteomes" id="UP000256337"/>
    </source>
</evidence>
<reference evidence="3 8" key="2">
    <citation type="submission" date="2020-12" db="EMBL/GenBank/DDBJ databases">
        <title>Genomic analysis of Staphylococcus felis from a cat with skin infection.</title>
        <authorList>
            <person name="Aslantas O."/>
            <person name="Keskin O."/>
            <person name="Buyukaltay K."/>
            <person name="Gullu Yucetepe A."/>
        </authorList>
    </citation>
    <scope>NUCLEOTIDE SEQUENCE [LARGE SCALE GENOMIC DNA]</scope>
    <source>
        <strain evidence="3 8">HARRANVET</strain>
    </source>
</reference>
<dbReference type="AlphaFoldDB" id="A0A2K3ZGG6"/>
<dbReference type="Proteomes" id="UP000256337">
    <property type="component" value="Unassembled WGS sequence"/>
</dbReference>
<dbReference type="Pfam" id="PF13463">
    <property type="entry name" value="HTH_27"/>
    <property type="match status" value="1"/>
</dbReference>
<dbReference type="EMBL" id="QKXQ01000057">
    <property type="protein sequence ID" value="REI00352.1"/>
    <property type="molecule type" value="Genomic_DNA"/>
</dbReference>
<dbReference type="GO" id="GO:0003700">
    <property type="term" value="F:DNA-binding transcription factor activity"/>
    <property type="evidence" value="ECO:0007669"/>
    <property type="project" value="InterPro"/>
</dbReference>
<reference evidence="6 7" key="1">
    <citation type="journal article" date="2018" name="Vet. Microbiol.">
        <title>Characterisation of Staphylococcus felis isolated from cats using whole genome sequencing.</title>
        <authorList>
            <person name="Worthing K."/>
            <person name="Pang S."/>
            <person name="Trott D.J."/>
            <person name="Abraham S."/>
            <person name="Coombs G.W."/>
            <person name="Jordan D."/>
            <person name="McIntyre L."/>
            <person name="Davies M.R."/>
            <person name="Norris J."/>
        </authorList>
    </citation>
    <scope>NUCLEOTIDE SEQUENCE [LARGE SCALE GENOMIC DNA]</scope>
    <source>
        <strain evidence="5 6">F25</strain>
        <strain evidence="4 7">F9</strain>
    </source>
</reference>
<evidence type="ECO:0000313" key="8">
    <source>
        <dbReference type="Proteomes" id="UP000597038"/>
    </source>
</evidence>
<name>A0A2K3ZGG6_9STAP</name>
<dbReference type="InterPro" id="IPR036388">
    <property type="entry name" value="WH-like_DNA-bd_sf"/>
</dbReference>
<sequence>MHTSDFFDHFTQLYRPYIKITQPLLDEYKVHPAQWLIIKDIAKHPQTTLVQISKRRSIEKPTTRKILKAIDKRGWLKITQGEDKREKLLDLTNTGKYVHYNLKKNIEQLQYDILKTLDIPQDQLEQTNRILERLYHQLHSLESDD</sequence>
<accession>A0A2K3ZGG6</accession>
<dbReference type="KEGG" id="sfq:C7J90_05800"/>
<evidence type="ECO:0000259" key="2">
    <source>
        <dbReference type="PROSITE" id="PS50995"/>
    </source>
</evidence>
<feature type="domain" description="HTH marR-type" evidence="2">
    <location>
        <begin position="3"/>
        <end position="136"/>
    </location>
</feature>
<dbReference type="Gene3D" id="1.10.10.10">
    <property type="entry name" value="Winged helix-like DNA-binding domain superfamily/Winged helix DNA-binding domain"/>
    <property type="match status" value="1"/>
</dbReference>
<evidence type="ECO:0000313" key="3">
    <source>
        <dbReference type="EMBL" id="MBH9581664.1"/>
    </source>
</evidence>
<gene>
    <name evidence="5" type="ORF">DOS76_03140</name>
    <name evidence="4" type="ORF">DOS83_01435</name>
    <name evidence="3" type="ORF">I9026_09795</name>
</gene>
<dbReference type="PANTHER" id="PTHR33164:SF44">
    <property type="entry name" value="TRANSCRIPTIONAL REGULATORY PROTEIN"/>
    <property type="match status" value="1"/>
</dbReference>
<dbReference type="InterPro" id="IPR039422">
    <property type="entry name" value="MarR/SlyA-like"/>
</dbReference>
<dbReference type="PROSITE" id="PS50995">
    <property type="entry name" value="HTH_MARR_2"/>
    <property type="match status" value="1"/>
</dbReference>
<evidence type="ECO:0000313" key="7">
    <source>
        <dbReference type="Proteomes" id="UP000256562"/>
    </source>
</evidence>
<dbReference type="SMART" id="SM00347">
    <property type="entry name" value="HTH_MARR"/>
    <property type="match status" value="1"/>
</dbReference>
<evidence type="ECO:0000256" key="1">
    <source>
        <dbReference type="ARBA" id="ARBA00023125"/>
    </source>
</evidence>
<organism evidence="4 7">
    <name type="scientific">Staphylococcus felis</name>
    <dbReference type="NCBI Taxonomy" id="46127"/>
    <lineage>
        <taxon>Bacteria</taxon>
        <taxon>Bacillati</taxon>
        <taxon>Bacillota</taxon>
        <taxon>Bacilli</taxon>
        <taxon>Bacillales</taxon>
        <taxon>Staphylococcaceae</taxon>
        <taxon>Staphylococcus</taxon>
    </lineage>
</organism>
<dbReference type="InterPro" id="IPR036390">
    <property type="entry name" value="WH_DNA-bd_sf"/>
</dbReference>
<dbReference type="Proteomes" id="UP000597038">
    <property type="component" value="Unassembled WGS sequence"/>
</dbReference>
<dbReference type="InterPro" id="IPR000835">
    <property type="entry name" value="HTH_MarR-typ"/>
</dbReference>
<dbReference type="PANTHER" id="PTHR33164">
    <property type="entry name" value="TRANSCRIPTIONAL REGULATOR, MARR FAMILY"/>
    <property type="match status" value="1"/>
</dbReference>
<dbReference type="SUPFAM" id="SSF46785">
    <property type="entry name" value="Winged helix' DNA-binding domain"/>
    <property type="match status" value="1"/>
</dbReference>
<dbReference type="EMBL" id="JAEDAQ010000017">
    <property type="protein sequence ID" value="MBH9581664.1"/>
    <property type="molecule type" value="Genomic_DNA"/>
</dbReference>
<dbReference type="EMBL" id="QKYD01000054">
    <property type="protein sequence ID" value="REI23799.1"/>
    <property type="molecule type" value="Genomic_DNA"/>
</dbReference>
<proteinExistence type="predicted"/>
<dbReference type="RefSeq" id="WP_103208011.1">
    <property type="nucleotide sequence ID" value="NZ_CAJUZR010000036.1"/>
</dbReference>
<dbReference type="GO" id="GO:0003677">
    <property type="term" value="F:DNA binding"/>
    <property type="evidence" value="ECO:0007669"/>
    <property type="project" value="UniProtKB-KW"/>
</dbReference>
<evidence type="ECO:0000313" key="5">
    <source>
        <dbReference type="EMBL" id="REI23799.1"/>
    </source>
</evidence>
<protein>
    <submittedName>
        <fullName evidence="4">MarR family transcriptional regulator</fullName>
    </submittedName>
    <submittedName>
        <fullName evidence="3">Winged helix-turn-helix transcriptional regulator</fullName>
    </submittedName>
</protein>
<dbReference type="GO" id="GO:0006950">
    <property type="term" value="P:response to stress"/>
    <property type="evidence" value="ECO:0007669"/>
    <property type="project" value="TreeGrafter"/>
</dbReference>
<comment type="caution">
    <text evidence="4">The sequence shown here is derived from an EMBL/GenBank/DDBJ whole genome shotgun (WGS) entry which is preliminary data.</text>
</comment>
<keyword evidence="8" id="KW-1185">Reference proteome</keyword>
<evidence type="ECO:0000313" key="4">
    <source>
        <dbReference type="EMBL" id="REI00352.1"/>
    </source>
</evidence>
<dbReference type="Proteomes" id="UP000256562">
    <property type="component" value="Unassembled WGS sequence"/>
</dbReference>
<keyword evidence="1" id="KW-0238">DNA-binding</keyword>
<dbReference type="GeneID" id="48057732"/>
<dbReference type="OrthoDB" id="2734388at2"/>